<dbReference type="InterPro" id="IPR013433">
    <property type="entry name" value="PHA_gran_rgn"/>
</dbReference>
<dbReference type="RefSeq" id="WP_047007152.1">
    <property type="nucleotide sequence ID" value="NZ_CP018097.1"/>
</dbReference>
<dbReference type="AlphaFoldDB" id="A0A0G9MM81"/>
<organism evidence="1 2">
    <name type="scientific">Aurantiacibacter gangjinensis</name>
    <dbReference type="NCBI Taxonomy" id="502682"/>
    <lineage>
        <taxon>Bacteria</taxon>
        <taxon>Pseudomonadati</taxon>
        <taxon>Pseudomonadota</taxon>
        <taxon>Alphaproteobacteria</taxon>
        <taxon>Sphingomonadales</taxon>
        <taxon>Erythrobacteraceae</taxon>
        <taxon>Aurantiacibacter</taxon>
    </lineage>
</organism>
<keyword evidence="2" id="KW-1185">Reference proteome</keyword>
<reference evidence="1 2" key="1">
    <citation type="submission" date="2015-04" db="EMBL/GenBank/DDBJ databases">
        <title>The draft genome sequence of Erythrobacr gangjinensis K7-2.</title>
        <authorList>
            <person name="Zhuang L."/>
            <person name="Liu Y."/>
            <person name="Shao Z."/>
        </authorList>
    </citation>
    <scope>NUCLEOTIDE SEQUENCE [LARGE SCALE GENOMIC DNA]</scope>
    <source>
        <strain evidence="1 2">K7-2</strain>
    </source>
</reference>
<evidence type="ECO:0000313" key="1">
    <source>
        <dbReference type="EMBL" id="KLE31802.1"/>
    </source>
</evidence>
<dbReference type="EMBL" id="LBHC01000002">
    <property type="protein sequence ID" value="KLE31802.1"/>
    <property type="molecule type" value="Genomic_DNA"/>
</dbReference>
<dbReference type="OrthoDB" id="8853368at2"/>
<dbReference type="Pfam" id="PF09650">
    <property type="entry name" value="PHA_gran_rgn"/>
    <property type="match status" value="1"/>
</dbReference>
<accession>A0A0G9MM81</accession>
<protein>
    <submittedName>
        <fullName evidence="1">Uncharacterized protein</fullName>
    </submittedName>
</protein>
<comment type="caution">
    <text evidence="1">The sequence shown here is derived from an EMBL/GenBank/DDBJ whole genome shotgun (WGS) entry which is preliminary data.</text>
</comment>
<name>A0A0G9MM81_9SPHN</name>
<dbReference type="Proteomes" id="UP000053070">
    <property type="component" value="Unassembled WGS sequence"/>
</dbReference>
<evidence type="ECO:0000313" key="2">
    <source>
        <dbReference type="Proteomes" id="UP000053070"/>
    </source>
</evidence>
<proteinExistence type="predicted"/>
<dbReference type="PATRIC" id="fig|502682.8.peg.2026"/>
<sequence>MRVAIPHSLGREEVRRRLSANSHTLADNIPGGMAQVETGWPSEDRMTLSVAAMGQLVTGHVDIEDTQVVLQVVLPPALSFLTPIIESAVQAKGQDLLAPPKD</sequence>
<dbReference type="KEGG" id="egn:BMF35_a0989"/>
<dbReference type="STRING" id="502682.BMF35_a0989"/>
<gene>
    <name evidence="1" type="ORF">AAW01_09920</name>
</gene>